<dbReference type="RefSeq" id="WP_075586374.1">
    <property type="nucleotide sequence ID" value="NZ_MSYM01000013.1"/>
</dbReference>
<name>A0A1Q8YCS3_9BURK</name>
<feature type="region of interest" description="Disordered" evidence="1">
    <location>
        <begin position="308"/>
        <end position="332"/>
    </location>
</feature>
<dbReference type="Pfam" id="PF08668">
    <property type="entry name" value="HDOD"/>
    <property type="match status" value="1"/>
</dbReference>
<evidence type="ECO:0000256" key="1">
    <source>
        <dbReference type="SAM" id="MobiDB-lite"/>
    </source>
</evidence>
<dbReference type="Proteomes" id="UP000185911">
    <property type="component" value="Unassembled WGS sequence"/>
</dbReference>
<feature type="domain" description="HDOD" evidence="2">
    <location>
        <begin position="48"/>
        <end position="247"/>
    </location>
</feature>
<dbReference type="PROSITE" id="PS51833">
    <property type="entry name" value="HDOD"/>
    <property type="match status" value="1"/>
</dbReference>
<organism evidence="3 4">
    <name type="scientific">Rhodoferax antarcticus ANT.BR</name>
    <dbReference type="NCBI Taxonomy" id="1111071"/>
    <lineage>
        <taxon>Bacteria</taxon>
        <taxon>Pseudomonadati</taxon>
        <taxon>Pseudomonadota</taxon>
        <taxon>Betaproteobacteria</taxon>
        <taxon>Burkholderiales</taxon>
        <taxon>Comamonadaceae</taxon>
        <taxon>Rhodoferax</taxon>
    </lineage>
</organism>
<dbReference type="EMBL" id="MSYM01000013">
    <property type="protein sequence ID" value="OLP05802.1"/>
    <property type="molecule type" value="Genomic_DNA"/>
</dbReference>
<comment type="caution">
    <text evidence="3">The sequence shown here is derived from an EMBL/GenBank/DDBJ whole genome shotgun (WGS) entry which is preliminary data.</text>
</comment>
<accession>A0A1Q8YCS3</accession>
<dbReference type="STRING" id="81479.RA876_04455"/>
<dbReference type="SUPFAM" id="SSF109604">
    <property type="entry name" value="HD-domain/PDEase-like"/>
    <property type="match status" value="1"/>
</dbReference>
<gene>
    <name evidence="3" type="ORF">BLL52_2029</name>
</gene>
<protein>
    <submittedName>
        <fullName evidence="3">HDOD domain protein</fullName>
    </submittedName>
</protein>
<evidence type="ECO:0000313" key="4">
    <source>
        <dbReference type="Proteomes" id="UP000185911"/>
    </source>
</evidence>
<sequence length="332" mass="36043">MTDDTPQSGAATAVPAIPIAPAPPPATYIKTALAHIGAWTHYFMQAEIPVLAATAAALEELRAREDDVDANMLTSVIQADPLMTLKVLSFAAGLRKPSHATQTESITTSLVLMGISPFFRHFGPQRTVEDWLADQPEARQGLQTLLLRAERAGQFALGFAVHRGDTDATIIHQAAFLNDFAEMLVWLHAPVLAVKIRDAQAADSTLRSSLIQKEVLGVEMADLRQALMKLWHLPELLINISDNRNARRSNVRCVVLAVRLARHTAVDWDNAAVPDDVKEIARLLNNSLHATLGFLHKIDHPMLEAASVAGSPERTERPSAIPEHAADACAGT</sequence>
<dbReference type="InterPro" id="IPR013976">
    <property type="entry name" value="HDOD"/>
</dbReference>
<dbReference type="AlphaFoldDB" id="A0A1Q8YCS3"/>
<reference evidence="3 4" key="1">
    <citation type="submission" date="2017-01" db="EMBL/GenBank/DDBJ databases">
        <title>Genome sequence of Rhodoferax antarcticus ANT.BR, a psychrophilic purple nonsulfur bacterium from an Antarctic microbial mat.</title>
        <authorList>
            <person name="Baker J."/>
            <person name="Riester C."/>
            <person name="Skinner B."/>
            <person name="Newell A."/>
            <person name="Swingley W."/>
            <person name="Madigan M."/>
            <person name="Jung D."/>
            <person name="Asao M."/>
            <person name="Chen M."/>
            <person name="Loughlin P."/>
            <person name="Pan H."/>
            <person name="Lin S."/>
            <person name="Li N."/>
            <person name="Shaw J."/>
            <person name="Prado M."/>
            <person name="Sherman C."/>
            <person name="Li X."/>
            <person name="Tang J."/>
            <person name="Blankenship R."/>
            <person name="Zhao T."/>
            <person name="Touchman J."/>
            <person name="Sattley M."/>
        </authorList>
    </citation>
    <scope>NUCLEOTIDE SEQUENCE [LARGE SCALE GENOMIC DNA]</scope>
    <source>
        <strain evidence="3 4">ANT.BR</strain>
    </source>
</reference>
<keyword evidence="4" id="KW-1185">Reference proteome</keyword>
<evidence type="ECO:0000259" key="2">
    <source>
        <dbReference type="PROSITE" id="PS51833"/>
    </source>
</evidence>
<dbReference type="Gene3D" id="1.10.3210.10">
    <property type="entry name" value="Hypothetical protein af1432"/>
    <property type="match status" value="1"/>
</dbReference>
<proteinExistence type="predicted"/>
<evidence type="ECO:0000313" key="3">
    <source>
        <dbReference type="EMBL" id="OLP05802.1"/>
    </source>
</evidence>